<name>A0A1S6ITF5_9FIRM</name>
<sequence length="546" mass="58484">MSVYGAWIVGLAVAYTAILIILGNIVRKKATSGESYWVGGRNFKPWMVFVCITGLFSGSSFISILELSYLKGVSAGWYGIAEMLHVLIIALLLIGTFRKRMMVTVSGLIGDTFGRVSMGVAGAITAFTFPMWSVATALSFASAVSAFTNIPITISVAFVAVLLLVYLQAGGMWSVVVTQTANTIMFFIMFAVGIVAFFVNPGVEGIRHLAEVKPAMFDSAGVGLQTIISWFATFLINVLLAQAAFQMALSCRTPEEGRKGMLMAFGANIFFVFFGVLFGLAAAAVIPDGTRGMVAVPQYLATVLPAPFVGLFFLGIWACALGWGASCQFSGSTSLGRDVTGAINPALTDKQKVTYTKWSLVVLTVLMIILGFLRSEQAAWWNVFAWTLRNGATFAPVVAALFWPLATKRAATASLAVGFVAGLSWYALGNWDPVNFYMNVHPVFFGMSLNMITMLTVTLIEQSGKFRINGELTSARKNTAIAAVAMAGLALISIVTSFNWLFTKGLLGLACFLVIAGFFILTISVTSPVRDASTIKSLEPGNVISK</sequence>
<dbReference type="InterPro" id="IPR038377">
    <property type="entry name" value="Na/Glc_symporter_sf"/>
</dbReference>
<feature type="transmembrane region" description="Helical" evidence="8">
    <location>
        <begin position="355"/>
        <end position="373"/>
    </location>
</feature>
<feature type="transmembrane region" description="Helical" evidence="8">
    <location>
        <begin position="181"/>
        <end position="199"/>
    </location>
</feature>
<feature type="transmembrane region" description="Helical" evidence="8">
    <location>
        <begin position="410"/>
        <end position="428"/>
    </location>
</feature>
<dbReference type="InterPro" id="IPR001734">
    <property type="entry name" value="Na/solute_symporter"/>
</dbReference>
<comment type="subcellular location">
    <subcellularLocation>
        <location evidence="1">Membrane</location>
        <topology evidence="1">Multi-pass membrane protein</topology>
    </subcellularLocation>
</comment>
<evidence type="ECO:0000313" key="10">
    <source>
        <dbReference type="Proteomes" id="UP000189464"/>
    </source>
</evidence>
<feature type="transmembrane region" description="Helical" evidence="8">
    <location>
        <begin position="506"/>
        <end position="526"/>
    </location>
</feature>
<dbReference type="InterPro" id="IPR050277">
    <property type="entry name" value="Sodium:Solute_Symporter"/>
</dbReference>
<dbReference type="AlphaFoldDB" id="A0A1S6ITF5"/>
<dbReference type="STRING" id="1833852.B0537_02445"/>
<evidence type="ECO:0000256" key="2">
    <source>
        <dbReference type="ARBA" id="ARBA00006434"/>
    </source>
</evidence>
<feature type="transmembrane region" description="Helical" evidence="8">
    <location>
        <begin position="46"/>
        <end position="65"/>
    </location>
</feature>
<feature type="transmembrane region" description="Helical" evidence="8">
    <location>
        <begin position="480"/>
        <end position="500"/>
    </location>
</feature>
<evidence type="ECO:0000256" key="7">
    <source>
        <dbReference type="RuleBase" id="RU362091"/>
    </source>
</evidence>
<evidence type="ECO:0000256" key="6">
    <source>
        <dbReference type="ARBA" id="ARBA00023136"/>
    </source>
</evidence>
<feature type="transmembrane region" description="Helical" evidence="8">
    <location>
        <begin position="118"/>
        <end position="144"/>
    </location>
</feature>
<feature type="transmembrane region" description="Helical" evidence="8">
    <location>
        <begin position="6"/>
        <end position="26"/>
    </location>
</feature>
<feature type="transmembrane region" description="Helical" evidence="8">
    <location>
        <begin position="219"/>
        <end position="240"/>
    </location>
</feature>
<keyword evidence="10" id="KW-1185">Reference proteome</keyword>
<dbReference type="Pfam" id="PF00474">
    <property type="entry name" value="SSF"/>
    <property type="match status" value="1"/>
</dbReference>
<comment type="similarity">
    <text evidence="2 7">Belongs to the sodium:solute symporter (SSF) (TC 2.A.21) family.</text>
</comment>
<dbReference type="Proteomes" id="UP000189464">
    <property type="component" value="Chromosome"/>
</dbReference>
<feature type="transmembrane region" description="Helical" evidence="8">
    <location>
        <begin position="77"/>
        <end position="97"/>
    </location>
</feature>
<reference evidence="9 10" key="1">
    <citation type="journal article" date="2016" name="Int. J. Syst. Evol. Microbiol.">
        <title>Desulfotomaculum ferrireducens sp. nov., a moderately thermophilic sulfate-reducing and dissimilatory Fe(III)-reducing bacterium isolated from compost.</title>
        <authorList>
            <person name="Yang G."/>
            <person name="Guo J."/>
            <person name="Zhuang L."/>
            <person name="Yuan Y."/>
            <person name="Zhou S."/>
        </authorList>
    </citation>
    <scope>NUCLEOTIDE SEQUENCE [LARGE SCALE GENOMIC DNA]</scope>
    <source>
        <strain evidence="9 10">GSS09</strain>
    </source>
</reference>
<keyword evidence="5 8" id="KW-1133">Transmembrane helix</keyword>
<dbReference type="GO" id="GO:0022857">
    <property type="term" value="F:transmembrane transporter activity"/>
    <property type="evidence" value="ECO:0007669"/>
    <property type="project" value="InterPro"/>
</dbReference>
<gene>
    <name evidence="9" type="ORF">B0537_02445</name>
</gene>
<keyword evidence="4 8" id="KW-0812">Transmembrane</keyword>
<evidence type="ECO:0000256" key="8">
    <source>
        <dbReference type="SAM" id="Phobius"/>
    </source>
</evidence>
<evidence type="ECO:0000256" key="4">
    <source>
        <dbReference type="ARBA" id="ARBA00022692"/>
    </source>
</evidence>
<dbReference type="PANTHER" id="PTHR48086:SF7">
    <property type="entry name" value="SODIUM-SOLUTE SYMPORTER-RELATED"/>
    <property type="match status" value="1"/>
</dbReference>
<evidence type="ECO:0000256" key="3">
    <source>
        <dbReference type="ARBA" id="ARBA00022448"/>
    </source>
</evidence>
<feature type="transmembrane region" description="Helical" evidence="8">
    <location>
        <begin position="261"/>
        <end position="286"/>
    </location>
</feature>
<evidence type="ECO:0000256" key="1">
    <source>
        <dbReference type="ARBA" id="ARBA00004141"/>
    </source>
</evidence>
<feature type="transmembrane region" description="Helical" evidence="8">
    <location>
        <begin position="150"/>
        <end position="169"/>
    </location>
</feature>
<dbReference type="Gene3D" id="1.20.1730.10">
    <property type="entry name" value="Sodium/glucose cotransporter"/>
    <property type="match status" value="1"/>
</dbReference>
<feature type="transmembrane region" description="Helical" evidence="8">
    <location>
        <begin position="306"/>
        <end position="325"/>
    </location>
</feature>
<dbReference type="OrthoDB" id="1263at2"/>
<dbReference type="EMBL" id="CP019698">
    <property type="protein sequence ID" value="AQS58054.1"/>
    <property type="molecule type" value="Genomic_DNA"/>
</dbReference>
<feature type="transmembrane region" description="Helical" evidence="8">
    <location>
        <begin position="440"/>
        <end position="460"/>
    </location>
</feature>
<dbReference type="RefSeq" id="WP_077713013.1">
    <property type="nucleotide sequence ID" value="NZ_CP019698.1"/>
</dbReference>
<feature type="transmembrane region" description="Helical" evidence="8">
    <location>
        <begin position="379"/>
        <end position="403"/>
    </location>
</feature>
<dbReference type="PANTHER" id="PTHR48086">
    <property type="entry name" value="SODIUM/PROLINE SYMPORTER-RELATED"/>
    <property type="match status" value="1"/>
</dbReference>
<accession>A0A1S6ITF5</accession>
<protein>
    <submittedName>
        <fullName evidence="9">Sodium:solute symporter</fullName>
    </submittedName>
</protein>
<keyword evidence="3" id="KW-0813">Transport</keyword>
<dbReference type="CDD" id="cd10322">
    <property type="entry name" value="SLC5sbd"/>
    <property type="match status" value="1"/>
</dbReference>
<keyword evidence="6 8" id="KW-0472">Membrane</keyword>
<evidence type="ECO:0000313" key="9">
    <source>
        <dbReference type="EMBL" id="AQS58054.1"/>
    </source>
</evidence>
<dbReference type="KEGG" id="dfg:B0537_02445"/>
<proteinExistence type="inferred from homology"/>
<dbReference type="PROSITE" id="PS50283">
    <property type="entry name" value="NA_SOLUT_SYMP_3"/>
    <property type="match status" value="1"/>
</dbReference>
<evidence type="ECO:0000256" key="5">
    <source>
        <dbReference type="ARBA" id="ARBA00022989"/>
    </source>
</evidence>
<dbReference type="GO" id="GO:0005886">
    <property type="term" value="C:plasma membrane"/>
    <property type="evidence" value="ECO:0007669"/>
    <property type="project" value="TreeGrafter"/>
</dbReference>
<organism evidence="9 10">
    <name type="scientific">Desulforamulus ferrireducens</name>
    <dbReference type="NCBI Taxonomy" id="1833852"/>
    <lineage>
        <taxon>Bacteria</taxon>
        <taxon>Bacillati</taxon>
        <taxon>Bacillota</taxon>
        <taxon>Clostridia</taxon>
        <taxon>Eubacteriales</taxon>
        <taxon>Peptococcaceae</taxon>
        <taxon>Desulforamulus</taxon>
    </lineage>
</organism>